<feature type="compositionally biased region" description="Basic and acidic residues" evidence="1">
    <location>
        <begin position="133"/>
        <end position="165"/>
    </location>
</feature>
<evidence type="ECO:0000313" key="2">
    <source>
        <dbReference type="EMBL" id="RMY57768.1"/>
    </source>
</evidence>
<comment type="caution">
    <text evidence="2">The sequence shown here is derived from an EMBL/GenBank/DDBJ whole genome shotgun (WGS) entry which is preliminary data.</text>
</comment>
<name>A0A3M7D077_HORWE</name>
<dbReference type="EMBL" id="QWIP01000648">
    <property type="protein sequence ID" value="RMY57768.1"/>
    <property type="molecule type" value="Genomic_DNA"/>
</dbReference>
<organism evidence="2 3">
    <name type="scientific">Hortaea werneckii</name>
    <name type="common">Black yeast</name>
    <name type="synonym">Cladosporium werneckii</name>
    <dbReference type="NCBI Taxonomy" id="91943"/>
    <lineage>
        <taxon>Eukaryota</taxon>
        <taxon>Fungi</taxon>
        <taxon>Dikarya</taxon>
        <taxon>Ascomycota</taxon>
        <taxon>Pezizomycotina</taxon>
        <taxon>Dothideomycetes</taxon>
        <taxon>Dothideomycetidae</taxon>
        <taxon>Mycosphaerellales</taxon>
        <taxon>Teratosphaeriaceae</taxon>
        <taxon>Hortaea</taxon>
    </lineage>
</organism>
<reference evidence="2 3" key="1">
    <citation type="journal article" date="2018" name="BMC Genomics">
        <title>Genomic evidence for intraspecific hybridization in a clonal and extremely halotolerant yeast.</title>
        <authorList>
            <person name="Gostincar C."/>
            <person name="Stajich J.E."/>
            <person name="Zupancic J."/>
            <person name="Zalar P."/>
            <person name="Gunde-Cimerman N."/>
        </authorList>
    </citation>
    <scope>NUCLEOTIDE SEQUENCE [LARGE SCALE GENOMIC DNA]</scope>
    <source>
        <strain evidence="2 3">EXF-2682</strain>
    </source>
</reference>
<feature type="compositionally biased region" description="Low complexity" evidence="1">
    <location>
        <begin position="1"/>
        <end position="19"/>
    </location>
</feature>
<dbReference type="OrthoDB" id="3634152at2759"/>
<feature type="compositionally biased region" description="Basic residues" evidence="1">
    <location>
        <begin position="249"/>
        <end position="263"/>
    </location>
</feature>
<gene>
    <name evidence="2" type="ORF">D0863_12510</name>
</gene>
<sequence length="305" mass="33881">MPTLRVPSSSNNPVLSSSPAGSGAQPRSQAEAYHLSKDGGDFDNSTITLTNTPTQADKDHFASDQDPQPEMDRSRSAPSRQGKPHIDTKATVPPWEKHEVVQVPFMDASSPSMSDAERRGCLDPWEQPTKSFSDPHIKLERKKSVPDNEHSRPHTEQEAKPRNREYGPWSPHFAASAPYETPVYVPQPPKTAPPCQKHMGPKAPPTPPESLSNSSSFSSPPVNADKVLPPVITAFPGTMSSRSRENSRQRTRSSNRGRSTSKHSKSDSANFGQRFKSAFKGIFTRSPIDESQFERIEDRHWTEEY</sequence>
<feature type="compositionally biased region" description="Polar residues" evidence="1">
    <location>
        <begin position="43"/>
        <end position="55"/>
    </location>
</feature>
<dbReference type="AlphaFoldDB" id="A0A3M7D077"/>
<feature type="region of interest" description="Disordered" evidence="1">
    <location>
        <begin position="1"/>
        <end position="305"/>
    </location>
</feature>
<feature type="compositionally biased region" description="Basic and acidic residues" evidence="1">
    <location>
        <begin position="292"/>
        <end position="305"/>
    </location>
</feature>
<accession>A0A3M7D077</accession>
<protein>
    <submittedName>
        <fullName evidence="2">Uncharacterized protein</fullName>
    </submittedName>
</protein>
<feature type="compositionally biased region" description="Low complexity" evidence="1">
    <location>
        <begin position="209"/>
        <end position="221"/>
    </location>
</feature>
<proteinExistence type="predicted"/>
<dbReference type="Proteomes" id="UP000269276">
    <property type="component" value="Unassembled WGS sequence"/>
</dbReference>
<evidence type="ECO:0000313" key="3">
    <source>
        <dbReference type="Proteomes" id="UP000269276"/>
    </source>
</evidence>
<evidence type="ECO:0000256" key="1">
    <source>
        <dbReference type="SAM" id="MobiDB-lite"/>
    </source>
</evidence>